<dbReference type="InterPro" id="IPR011006">
    <property type="entry name" value="CheY-like_superfamily"/>
</dbReference>
<evidence type="ECO:0000313" key="6">
    <source>
        <dbReference type="EMBL" id="MBI3128117.1"/>
    </source>
</evidence>
<dbReference type="InterPro" id="IPR011990">
    <property type="entry name" value="TPR-like_helical_dom_sf"/>
</dbReference>
<proteinExistence type="predicted"/>
<evidence type="ECO:0000256" key="1">
    <source>
        <dbReference type="ARBA" id="ARBA00022737"/>
    </source>
</evidence>
<feature type="repeat" description="TPR" evidence="4">
    <location>
        <begin position="173"/>
        <end position="206"/>
    </location>
</feature>
<keyword evidence="3" id="KW-0597">Phosphoprotein</keyword>
<dbReference type="SMART" id="SM00028">
    <property type="entry name" value="TPR"/>
    <property type="match status" value="7"/>
</dbReference>
<dbReference type="Gene3D" id="3.40.50.2300">
    <property type="match status" value="1"/>
</dbReference>
<dbReference type="PANTHER" id="PTHR45586:SF1">
    <property type="entry name" value="LIPOPOLYSACCHARIDE ASSEMBLY PROTEIN B"/>
    <property type="match status" value="1"/>
</dbReference>
<dbReference type="InterPro" id="IPR019734">
    <property type="entry name" value="TPR_rpt"/>
</dbReference>
<feature type="repeat" description="TPR" evidence="4">
    <location>
        <begin position="207"/>
        <end position="240"/>
    </location>
</feature>
<dbReference type="Pfam" id="PF14559">
    <property type="entry name" value="TPR_19"/>
    <property type="match status" value="2"/>
</dbReference>
<dbReference type="AlphaFoldDB" id="A0A932I1M5"/>
<dbReference type="Gene3D" id="1.25.40.10">
    <property type="entry name" value="Tetratricopeptide repeat domain"/>
    <property type="match status" value="2"/>
</dbReference>
<sequence>MNADSASQNLRFLVVEGQNDLRRAIVGMLKGLGAGAVLNATTDEEAKEILIRQPVDFVLCDWKAPEINGVQLLYFVRQSPILHPIAFLLMSRKGQMEPEDIAEASENDVDGLLVKPVNQQEIETKIKEIGKSRADMMEPNIALARAAAFTDIGAFDEAEAELQTAQQKKPDASRVWVKSGELYEEMGKEEKAKTAYKEATKVDDDCAKAYDNLSTMLEKEGKKDEAFELLRKASQISPRNRDRQFRISKALLEKGNEDEARIALHKALSNEASDAARSAAAAEFFLSIGRADMAEAEYAFALEADPENVHYFNRLGIAFRRQKKFKEAIENYRKALVVAKNDPVIFYNLALALAENGEIQQSVGSLRRAMVLDPHFKEAENLLKKLTGG</sequence>
<dbReference type="PANTHER" id="PTHR45586">
    <property type="entry name" value="TPR REPEAT-CONTAINING PROTEIN PA4667"/>
    <property type="match status" value="1"/>
</dbReference>
<dbReference type="PROSITE" id="PS50005">
    <property type="entry name" value="TPR"/>
    <property type="match status" value="4"/>
</dbReference>
<protein>
    <submittedName>
        <fullName evidence="6">Tetratricopeptide repeat protein</fullName>
    </submittedName>
</protein>
<keyword evidence="1" id="KW-0677">Repeat</keyword>
<name>A0A932I1M5_UNCTE</name>
<feature type="domain" description="Response regulatory" evidence="5">
    <location>
        <begin position="11"/>
        <end position="130"/>
    </location>
</feature>
<reference evidence="6" key="1">
    <citation type="submission" date="2020-07" db="EMBL/GenBank/DDBJ databases">
        <title>Huge and variable diversity of episymbiotic CPR bacteria and DPANN archaea in groundwater ecosystems.</title>
        <authorList>
            <person name="He C.Y."/>
            <person name="Keren R."/>
            <person name="Whittaker M."/>
            <person name="Farag I.F."/>
            <person name="Doudna J."/>
            <person name="Cate J.H.D."/>
            <person name="Banfield J.F."/>
        </authorList>
    </citation>
    <scope>NUCLEOTIDE SEQUENCE</scope>
    <source>
        <strain evidence="6">NC_groundwater_763_Ag_S-0.2um_68_21</strain>
    </source>
</reference>
<evidence type="ECO:0000313" key="7">
    <source>
        <dbReference type="Proteomes" id="UP000782312"/>
    </source>
</evidence>
<dbReference type="Proteomes" id="UP000782312">
    <property type="component" value="Unassembled WGS sequence"/>
</dbReference>
<dbReference type="SMART" id="SM00448">
    <property type="entry name" value="REC"/>
    <property type="match status" value="1"/>
</dbReference>
<evidence type="ECO:0000259" key="5">
    <source>
        <dbReference type="PROSITE" id="PS50110"/>
    </source>
</evidence>
<feature type="repeat" description="TPR" evidence="4">
    <location>
        <begin position="343"/>
        <end position="376"/>
    </location>
</feature>
<evidence type="ECO:0000256" key="2">
    <source>
        <dbReference type="ARBA" id="ARBA00022803"/>
    </source>
</evidence>
<dbReference type="InterPro" id="IPR051012">
    <property type="entry name" value="CellSynth/LPSAsmb/PSIAsmb"/>
</dbReference>
<dbReference type="Pfam" id="PF00072">
    <property type="entry name" value="Response_reg"/>
    <property type="match status" value="1"/>
</dbReference>
<gene>
    <name evidence="6" type="ORF">HYZ11_10980</name>
</gene>
<feature type="modified residue" description="4-aspartylphosphate" evidence="3">
    <location>
        <position position="61"/>
    </location>
</feature>
<keyword evidence="2 4" id="KW-0802">TPR repeat</keyword>
<comment type="caution">
    <text evidence="6">The sequence shown here is derived from an EMBL/GenBank/DDBJ whole genome shotgun (WGS) entry which is preliminary data.</text>
</comment>
<organism evidence="6 7">
    <name type="scientific">Tectimicrobiota bacterium</name>
    <dbReference type="NCBI Taxonomy" id="2528274"/>
    <lineage>
        <taxon>Bacteria</taxon>
        <taxon>Pseudomonadati</taxon>
        <taxon>Nitrospinota/Tectimicrobiota group</taxon>
        <taxon>Candidatus Tectimicrobiota</taxon>
    </lineage>
</organism>
<dbReference type="GO" id="GO:0000160">
    <property type="term" value="P:phosphorelay signal transduction system"/>
    <property type="evidence" value="ECO:0007669"/>
    <property type="project" value="InterPro"/>
</dbReference>
<dbReference type="SUPFAM" id="SSF48452">
    <property type="entry name" value="TPR-like"/>
    <property type="match status" value="1"/>
</dbReference>
<evidence type="ECO:0000256" key="3">
    <source>
        <dbReference type="PROSITE-ProRule" id="PRU00169"/>
    </source>
</evidence>
<accession>A0A932I1M5</accession>
<dbReference type="PROSITE" id="PS50110">
    <property type="entry name" value="RESPONSE_REGULATORY"/>
    <property type="match status" value="1"/>
</dbReference>
<dbReference type="Pfam" id="PF13414">
    <property type="entry name" value="TPR_11"/>
    <property type="match status" value="1"/>
</dbReference>
<evidence type="ECO:0000256" key="4">
    <source>
        <dbReference type="PROSITE-ProRule" id="PRU00339"/>
    </source>
</evidence>
<feature type="repeat" description="TPR" evidence="4">
    <location>
        <begin position="309"/>
        <end position="342"/>
    </location>
</feature>
<dbReference type="InterPro" id="IPR001789">
    <property type="entry name" value="Sig_transdc_resp-reg_receiver"/>
</dbReference>
<dbReference type="SUPFAM" id="SSF52172">
    <property type="entry name" value="CheY-like"/>
    <property type="match status" value="1"/>
</dbReference>
<dbReference type="EMBL" id="JACPUR010000024">
    <property type="protein sequence ID" value="MBI3128117.1"/>
    <property type="molecule type" value="Genomic_DNA"/>
</dbReference>